<dbReference type="EC" id="5.2.1.8" evidence="6"/>
<protein>
    <recommendedName>
        <fullName evidence="6">Peptidyl-prolyl cis-trans isomerase</fullName>
        <ecNumber evidence="6">5.2.1.8</ecNumber>
    </recommendedName>
</protein>
<keyword evidence="3 5" id="KW-0697">Rotamase</keyword>
<dbReference type="EMBL" id="VOOS01000002">
    <property type="protein sequence ID" value="TXB66000.1"/>
    <property type="molecule type" value="Genomic_DNA"/>
</dbReference>
<feature type="domain" description="PPIase FKBP-type" evidence="7">
    <location>
        <begin position="186"/>
        <end position="275"/>
    </location>
</feature>
<dbReference type="Pfam" id="PF00254">
    <property type="entry name" value="FKBP_C"/>
    <property type="match status" value="1"/>
</dbReference>
<evidence type="ECO:0000256" key="3">
    <source>
        <dbReference type="ARBA" id="ARBA00023110"/>
    </source>
</evidence>
<evidence type="ECO:0000256" key="6">
    <source>
        <dbReference type="RuleBase" id="RU003915"/>
    </source>
</evidence>
<evidence type="ECO:0000256" key="1">
    <source>
        <dbReference type="ARBA" id="ARBA00000971"/>
    </source>
</evidence>
<dbReference type="GO" id="GO:0003755">
    <property type="term" value="F:peptidyl-prolyl cis-trans isomerase activity"/>
    <property type="evidence" value="ECO:0007669"/>
    <property type="project" value="UniProtKB-UniRule"/>
</dbReference>
<dbReference type="PROSITE" id="PS50059">
    <property type="entry name" value="FKBP_PPIASE"/>
    <property type="match status" value="1"/>
</dbReference>
<comment type="similarity">
    <text evidence="2 6">Belongs to the FKBP-type PPIase family.</text>
</comment>
<dbReference type="SUPFAM" id="SSF54534">
    <property type="entry name" value="FKBP-like"/>
    <property type="match status" value="1"/>
</dbReference>
<evidence type="ECO:0000256" key="4">
    <source>
        <dbReference type="ARBA" id="ARBA00023235"/>
    </source>
</evidence>
<dbReference type="InterPro" id="IPR046357">
    <property type="entry name" value="PPIase_dom_sf"/>
</dbReference>
<accession>A0A5C6RWM5</accession>
<dbReference type="InterPro" id="IPR001179">
    <property type="entry name" value="PPIase_FKBP_dom"/>
</dbReference>
<comment type="catalytic activity">
    <reaction evidence="1 5 6">
        <text>[protein]-peptidylproline (omega=180) = [protein]-peptidylproline (omega=0)</text>
        <dbReference type="Rhea" id="RHEA:16237"/>
        <dbReference type="Rhea" id="RHEA-COMP:10747"/>
        <dbReference type="Rhea" id="RHEA-COMP:10748"/>
        <dbReference type="ChEBI" id="CHEBI:83833"/>
        <dbReference type="ChEBI" id="CHEBI:83834"/>
        <dbReference type="EC" id="5.2.1.8"/>
    </reaction>
</comment>
<evidence type="ECO:0000256" key="2">
    <source>
        <dbReference type="ARBA" id="ARBA00006577"/>
    </source>
</evidence>
<name>A0A5C6RWM5_9FLAO</name>
<dbReference type="Gene3D" id="3.10.50.40">
    <property type="match status" value="1"/>
</dbReference>
<keyword evidence="4 5" id="KW-0413">Isomerase</keyword>
<gene>
    <name evidence="8" type="ORF">FRY74_05375</name>
</gene>
<evidence type="ECO:0000313" key="9">
    <source>
        <dbReference type="Proteomes" id="UP000321721"/>
    </source>
</evidence>
<reference evidence="8 9" key="1">
    <citation type="submission" date="2019-08" db="EMBL/GenBank/DDBJ databases">
        <title>Genome of Vicingus serpentipes NCIMB 15042.</title>
        <authorList>
            <person name="Bowman J.P."/>
        </authorList>
    </citation>
    <scope>NUCLEOTIDE SEQUENCE [LARGE SCALE GENOMIC DNA]</scope>
    <source>
        <strain evidence="8 9">NCIMB 15042</strain>
    </source>
</reference>
<dbReference type="PANTHER" id="PTHR43811:SF19">
    <property type="entry name" value="39 KDA FK506-BINDING NUCLEAR PROTEIN"/>
    <property type="match status" value="1"/>
</dbReference>
<keyword evidence="9" id="KW-1185">Reference proteome</keyword>
<evidence type="ECO:0000259" key="7">
    <source>
        <dbReference type="PROSITE" id="PS50059"/>
    </source>
</evidence>
<dbReference type="Proteomes" id="UP000321721">
    <property type="component" value="Unassembled WGS sequence"/>
</dbReference>
<comment type="caution">
    <text evidence="8">The sequence shown here is derived from an EMBL/GenBank/DDBJ whole genome shotgun (WGS) entry which is preliminary data.</text>
</comment>
<evidence type="ECO:0000313" key="8">
    <source>
        <dbReference type="EMBL" id="TXB66000.1"/>
    </source>
</evidence>
<evidence type="ECO:0000256" key="5">
    <source>
        <dbReference type="PROSITE-ProRule" id="PRU00277"/>
    </source>
</evidence>
<sequence length="275" mass="31574">MKLKKTTLILCILFLINSCKESKIDGYNLINDGVHLKLYSFEDNVKTYQKGDFIKATFFVYDEDTVKYLNYKYIPFLPTTKSFDNIFTLLNVGDSAELLVSKLIFDDNSFGFSSKEFNADWVKINVKIEDFLNEKEYDNFLKQKDNELLEQLILKSYLSTEDKIEKVDNIYYVKLKETSNNTIKNADIIDIRYTGGFISGVVFDTTFSKEPFELVYGTPNQVIEGLDRVLKVLKNGEKAKIIIPSQFAFGDKGSSTGIVPPYSTVIYNLEIINIK</sequence>
<organism evidence="8 9">
    <name type="scientific">Vicingus serpentipes</name>
    <dbReference type="NCBI Taxonomy" id="1926625"/>
    <lineage>
        <taxon>Bacteria</taxon>
        <taxon>Pseudomonadati</taxon>
        <taxon>Bacteroidota</taxon>
        <taxon>Flavobacteriia</taxon>
        <taxon>Flavobacteriales</taxon>
        <taxon>Vicingaceae</taxon>
        <taxon>Vicingus</taxon>
    </lineage>
</organism>
<dbReference type="PANTHER" id="PTHR43811">
    <property type="entry name" value="FKBP-TYPE PEPTIDYL-PROLYL CIS-TRANS ISOMERASE FKPA"/>
    <property type="match status" value="1"/>
</dbReference>
<dbReference type="AlphaFoldDB" id="A0A5C6RWM5"/>
<dbReference type="OrthoDB" id="1093155at2"/>
<proteinExistence type="inferred from homology"/>